<evidence type="ECO:0000259" key="3">
    <source>
        <dbReference type="PROSITE" id="PS51480"/>
    </source>
</evidence>
<dbReference type="RefSeq" id="WP_379031021.1">
    <property type="nucleotide sequence ID" value="NZ_JBHRXE010000035.1"/>
</dbReference>
<evidence type="ECO:0000313" key="5">
    <source>
        <dbReference type="Proteomes" id="UP001595596"/>
    </source>
</evidence>
<dbReference type="PANTHER" id="PTHR28629:SF4">
    <property type="entry name" value="TRIOKINASE_FMN CYCLASE"/>
    <property type="match status" value="1"/>
</dbReference>
<name>A0ABV7S1U0_9RHOB</name>
<accession>A0ABV7S1U0</accession>
<dbReference type="SUPFAM" id="SSF101473">
    <property type="entry name" value="DhaL-like"/>
    <property type="match status" value="1"/>
</dbReference>
<dbReference type="EMBL" id="JBHRXE010000035">
    <property type="protein sequence ID" value="MFC3570261.1"/>
    <property type="molecule type" value="Genomic_DNA"/>
</dbReference>
<dbReference type="Gene3D" id="1.25.40.340">
    <property type="match status" value="1"/>
</dbReference>
<keyword evidence="2" id="KW-0418">Kinase</keyword>
<comment type="caution">
    <text evidence="4">The sequence shown here is derived from an EMBL/GenBank/DDBJ whole genome shotgun (WGS) entry which is preliminary data.</text>
</comment>
<reference evidence="5" key="1">
    <citation type="journal article" date="2019" name="Int. J. Syst. Evol. Microbiol.">
        <title>The Global Catalogue of Microorganisms (GCM) 10K type strain sequencing project: providing services to taxonomists for standard genome sequencing and annotation.</title>
        <authorList>
            <consortium name="The Broad Institute Genomics Platform"/>
            <consortium name="The Broad Institute Genome Sequencing Center for Infectious Disease"/>
            <person name="Wu L."/>
            <person name="Ma J."/>
        </authorList>
    </citation>
    <scope>NUCLEOTIDE SEQUENCE [LARGE SCALE GENOMIC DNA]</scope>
    <source>
        <strain evidence="5">VKM B-3226</strain>
    </source>
</reference>
<keyword evidence="1" id="KW-0808">Transferase</keyword>
<feature type="domain" description="DhaL" evidence="3">
    <location>
        <begin position="1"/>
        <end position="144"/>
    </location>
</feature>
<feature type="non-terminal residue" evidence="4">
    <location>
        <position position="1"/>
    </location>
</feature>
<proteinExistence type="predicted"/>
<organism evidence="4 5">
    <name type="scientific">Paracoccus simplex</name>
    <dbReference type="NCBI Taxonomy" id="2086346"/>
    <lineage>
        <taxon>Bacteria</taxon>
        <taxon>Pseudomonadati</taxon>
        <taxon>Pseudomonadota</taxon>
        <taxon>Alphaproteobacteria</taxon>
        <taxon>Rhodobacterales</taxon>
        <taxon>Paracoccaceae</taxon>
        <taxon>Paracoccus</taxon>
    </lineage>
</organism>
<sequence>TVLAMAGDAWADRAGGTSGALWGVALRGWGAALTDRDALTPAHVAAGAEAGLQAVLRLGGAHPGDKTLVDVFLPFAETLRAAVDDGAALAEAWRRAATRATEAAEATAELSPKLGRARPLAERSIGHPDAGAISLALCARVVAEELAAG</sequence>
<evidence type="ECO:0000313" key="4">
    <source>
        <dbReference type="EMBL" id="MFC3570261.1"/>
    </source>
</evidence>
<dbReference type="InterPro" id="IPR050861">
    <property type="entry name" value="Dihydroxyacetone_Kinase"/>
</dbReference>
<dbReference type="SMART" id="SM01120">
    <property type="entry name" value="Dak2"/>
    <property type="match status" value="1"/>
</dbReference>
<dbReference type="PROSITE" id="PS51480">
    <property type="entry name" value="DHAL"/>
    <property type="match status" value="1"/>
</dbReference>
<dbReference type="InterPro" id="IPR036117">
    <property type="entry name" value="DhaL_dom_sf"/>
</dbReference>
<protein>
    <submittedName>
        <fullName evidence="4">DAK2 domain-containing protein</fullName>
    </submittedName>
</protein>
<keyword evidence="5" id="KW-1185">Reference proteome</keyword>
<dbReference type="Proteomes" id="UP001595596">
    <property type="component" value="Unassembled WGS sequence"/>
</dbReference>
<evidence type="ECO:0000256" key="1">
    <source>
        <dbReference type="ARBA" id="ARBA00022679"/>
    </source>
</evidence>
<dbReference type="InterPro" id="IPR004007">
    <property type="entry name" value="DhaL_dom"/>
</dbReference>
<dbReference type="PANTHER" id="PTHR28629">
    <property type="entry name" value="TRIOKINASE/FMN CYCLASE"/>
    <property type="match status" value="1"/>
</dbReference>
<gene>
    <name evidence="4" type="ORF">ACFOMP_12430</name>
</gene>
<evidence type="ECO:0000256" key="2">
    <source>
        <dbReference type="ARBA" id="ARBA00022777"/>
    </source>
</evidence>
<dbReference type="Pfam" id="PF02734">
    <property type="entry name" value="Dak2"/>
    <property type="match status" value="1"/>
</dbReference>